<organism evidence="1 2">
    <name type="scientific">Desulfuromonas thiophila</name>
    <dbReference type="NCBI Taxonomy" id="57664"/>
    <lineage>
        <taxon>Bacteria</taxon>
        <taxon>Pseudomonadati</taxon>
        <taxon>Thermodesulfobacteriota</taxon>
        <taxon>Desulfuromonadia</taxon>
        <taxon>Desulfuromonadales</taxon>
        <taxon>Desulfuromonadaceae</taxon>
        <taxon>Desulfuromonas</taxon>
    </lineage>
</organism>
<accession>A0A1G7B1A7</accession>
<sequence>MAAWPSNLPGPQRTISVRPGSNLTRQTWQSGRAEVRRFGAGAPDQVTVQFRLFNEDCAAFQYFCDRTANHGVNWFSAPWLAAMGYPSHRARILGYPKRKGRGVRYSDYSVTLLIQDAASAPEDTFWPSAGPGTGSGGEPSPAGLVECTGHLSAAYPAPTDVQFVLVDCEALTGIWGGITDGGALRLWGVSVDSKYPGWAAIGGLIDIAFNCYCTYSSVTYGLYYLTSSGVIGHLGTPRAGTGYPTSAGYTKIWASGRVGLAQNADGLIEAWGGSAGSYFPSGVDIYRPVQVAFFEQTGLGGIVDENNVAHSLIPSATRPDSFDNVAGVERVLVPTGPNWGYSLYNTDGTWTDKNSYVMTTGRPAGLVPVFLEGHYSSTSKYVGLAQHQDGQFLWWGAGISTPPPTSGTKTFLTGYKQFRATTKFVSSGSTQLLTVSTIGILPPT</sequence>
<keyword evidence="2" id="KW-1185">Reference proteome</keyword>
<dbReference type="Proteomes" id="UP000243205">
    <property type="component" value="Unassembled WGS sequence"/>
</dbReference>
<evidence type="ECO:0000313" key="1">
    <source>
        <dbReference type="EMBL" id="SDE20791.1"/>
    </source>
</evidence>
<name>A0A1G7B1A7_9BACT</name>
<dbReference type="RefSeq" id="WP_092077492.1">
    <property type="nucleotide sequence ID" value="NZ_FNAQ01000005.1"/>
</dbReference>
<proteinExistence type="predicted"/>
<reference evidence="2" key="1">
    <citation type="submission" date="2016-10" db="EMBL/GenBank/DDBJ databases">
        <authorList>
            <person name="Varghese N."/>
            <person name="Submissions S."/>
        </authorList>
    </citation>
    <scope>NUCLEOTIDE SEQUENCE [LARGE SCALE GENOMIC DNA]</scope>
    <source>
        <strain evidence="2">DSM 8987</strain>
    </source>
</reference>
<protein>
    <submittedName>
        <fullName evidence="1">Uncharacterized protein</fullName>
    </submittedName>
</protein>
<gene>
    <name evidence="1" type="ORF">SAMN05661003_10512</name>
</gene>
<evidence type="ECO:0000313" key="2">
    <source>
        <dbReference type="Proteomes" id="UP000243205"/>
    </source>
</evidence>
<dbReference type="STRING" id="57664.SAMN05661003_10512"/>
<dbReference type="EMBL" id="FNAQ01000005">
    <property type="protein sequence ID" value="SDE20791.1"/>
    <property type="molecule type" value="Genomic_DNA"/>
</dbReference>
<dbReference type="AlphaFoldDB" id="A0A1G7B1A7"/>
<dbReference type="OrthoDB" id="9758365at2"/>